<comment type="caution">
    <text evidence="3">The sequence shown here is derived from an EMBL/GenBank/DDBJ whole genome shotgun (WGS) entry which is preliminary data.</text>
</comment>
<feature type="domain" description="DUF4126" evidence="2">
    <location>
        <begin position="14"/>
        <end position="184"/>
    </location>
</feature>
<dbReference type="Proteomes" id="UP001265700">
    <property type="component" value="Unassembled WGS sequence"/>
</dbReference>
<dbReference type="RefSeq" id="WP_310321032.1">
    <property type="nucleotide sequence ID" value="NZ_JAVDWU010000011.1"/>
</dbReference>
<sequence length="208" mass="21606">MNEALASLGTPELLALAAALGWASGFRMYAVVFLVGMAGATGWMELPTGLQVLQHPLLLVASGFMLFVEFFADKIPVVDSLWDMVNSVLRIPAGAALAAGVFGADSGAMALAAALLGGSLAATSQAAKTSTRAAINTSPEPFSNIGASLVEDGLVVGALWLATQHPMLFAVLLALTVVLMWITIWALFKFLRAVFRRLGGRTAASTSP</sequence>
<dbReference type="Pfam" id="PF13548">
    <property type="entry name" value="DUF4126"/>
    <property type="match status" value="1"/>
</dbReference>
<dbReference type="EMBL" id="JAVDWU010000011">
    <property type="protein sequence ID" value="MDR7152384.1"/>
    <property type="molecule type" value="Genomic_DNA"/>
</dbReference>
<evidence type="ECO:0000313" key="4">
    <source>
        <dbReference type="Proteomes" id="UP001265700"/>
    </source>
</evidence>
<evidence type="ECO:0000256" key="1">
    <source>
        <dbReference type="SAM" id="Phobius"/>
    </source>
</evidence>
<feature type="transmembrane region" description="Helical" evidence="1">
    <location>
        <begin position="92"/>
        <end position="121"/>
    </location>
</feature>
<name>A0ABU1WT75_9BURK</name>
<proteinExistence type="predicted"/>
<keyword evidence="4" id="KW-1185">Reference proteome</keyword>
<feature type="transmembrane region" description="Helical" evidence="1">
    <location>
        <begin position="52"/>
        <end position="72"/>
    </location>
</feature>
<organism evidence="3 4">
    <name type="scientific">Hydrogenophaga palleronii</name>
    <dbReference type="NCBI Taxonomy" id="65655"/>
    <lineage>
        <taxon>Bacteria</taxon>
        <taxon>Pseudomonadati</taxon>
        <taxon>Pseudomonadota</taxon>
        <taxon>Betaproteobacteria</taxon>
        <taxon>Burkholderiales</taxon>
        <taxon>Comamonadaceae</taxon>
        <taxon>Hydrogenophaga</taxon>
    </lineage>
</organism>
<protein>
    <recommendedName>
        <fullName evidence="2">DUF4126 domain-containing protein</fullName>
    </recommendedName>
</protein>
<dbReference type="InterPro" id="IPR025196">
    <property type="entry name" value="DUF4126"/>
</dbReference>
<keyword evidence="1" id="KW-0812">Transmembrane</keyword>
<accession>A0ABU1WT75</accession>
<keyword evidence="1" id="KW-1133">Transmembrane helix</keyword>
<evidence type="ECO:0000259" key="2">
    <source>
        <dbReference type="Pfam" id="PF13548"/>
    </source>
</evidence>
<reference evidence="3 4" key="1">
    <citation type="submission" date="2023-07" db="EMBL/GenBank/DDBJ databases">
        <title>Sorghum-associated microbial communities from plants grown in Nebraska, USA.</title>
        <authorList>
            <person name="Schachtman D."/>
        </authorList>
    </citation>
    <scope>NUCLEOTIDE SEQUENCE [LARGE SCALE GENOMIC DNA]</scope>
    <source>
        <strain evidence="3 4">4249</strain>
    </source>
</reference>
<feature type="transmembrane region" description="Helical" evidence="1">
    <location>
        <begin position="168"/>
        <end position="188"/>
    </location>
</feature>
<keyword evidence="1" id="KW-0472">Membrane</keyword>
<feature type="transmembrane region" description="Helical" evidence="1">
    <location>
        <begin position="13"/>
        <end position="40"/>
    </location>
</feature>
<gene>
    <name evidence="3" type="ORF">J2W49_004360</name>
</gene>
<evidence type="ECO:0000313" key="3">
    <source>
        <dbReference type="EMBL" id="MDR7152384.1"/>
    </source>
</evidence>